<evidence type="ECO:0008006" key="14">
    <source>
        <dbReference type="Google" id="ProtNLM"/>
    </source>
</evidence>
<feature type="transmembrane region" description="Helical" evidence="9">
    <location>
        <begin position="461"/>
        <end position="479"/>
    </location>
</feature>
<dbReference type="EMBL" id="JARKIB010000002">
    <property type="protein sequence ID" value="KAJ7784449.1"/>
    <property type="molecule type" value="Genomic_DNA"/>
</dbReference>
<keyword evidence="6 9" id="KW-1133">Transmembrane helix</keyword>
<evidence type="ECO:0000256" key="9">
    <source>
        <dbReference type="SAM" id="Phobius"/>
    </source>
</evidence>
<dbReference type="InterPro" id="IPR003593">
    <property type="entry name" value="AAA+_ATPase"/>
</dbReference>
<feature type="transmembrane region" description="Helical" evidence="9">
    <location>
        <begin position="87"/>
        <end position="109"/>
    </location>
</feature>
<keyword evidence="13" id="KW-1185">Reference proteome</keyword>
<gene>
    <name evidence="12" type="ORF">B0H16DRAFT_1492535</name>
</gene>
<evidence type="ECO:0000256" key="4">
    <source>
        <dbReference type="ARBA" id="ARBA00022741"/>
    </source>
</evidence>
<dbReference type="GO" id="GO:0016887">
    <property type="term" value="F:ATP hydrolysis activity"/>
    <property type="evidence" value="ECO:0007669"/>
    <property type="project" value="InterPro"/>
</dbReference>
<dbReference type="PROSITE" id="PS00211">
    <property type="entry name" value="ABC_TRANSPORTER_1"/>
    <property type="match status" value="1"/>
</dbReference>
<protein>
    <recommendedName>
        <fullName evidence="14">Multidrug resistance-associated ABC transporter</fullName>
    </recommendedName>
</protein>
<keyword evidence="5" id="KW-0067">ATP-binding</keyword>
<evidence type="ECO:0000256" key="7">
    <source>
        <dbReference type="ARBA" id="ARBA00023136"/>
    </source>
</evidence>
<keyword evidence="7 9" id="KW-0472">Membrane</keyword>
<keyword evidence="3 9" id="KW-0812">Transmembrane</keyword>
<reference evidence="12" key="1">
    <citation type="submission" date="2023-03" db="EMBL/GenBank/DDBJ databases">
        <title>Massive genome expansion in bonnet fungi (Mycena s.s.) driven by repeated elements and novel gene families across ecological guilds.</title>
        <authorList>
            <consortium name="Lawrence Berkeley National Laboratory"/>
            <person name="Harder C.B."/>
            <person name="Miyauchi S."/>
            <person name="Viragh M."/>
            <person name="Kuo A."/>
            <person name="Thoen E."/>
            <person name="Andreopoulos B."/>
            <person name="Lu D."/>
            <person name="Skrede I."/>
            <person name="Drula E."/>
            <person name="Henrissat B."/>
            <person name="Morin E."/>
            <person name="Kohler A."/>
            <person name="Barry K."/>
            <person name="LaButti K."/>
            <person name="Morin E."/>
            <person name="Salamov A."/>
            <person name="Lipzen A."/>
            <person name="Mereny Z."/>
            <person name="Hegedus B."/>
            <person name="Baldrian P."/>
            <person name="Stursova M."/>
            <person name="Weitz H."/>
            <person name="Taylor A."/>
            <person name="Grigoriev I.V."/>
            <person name="Nagy L.G."/>
            <person name="Martin F."/>
            <person name="Kauserud H."/>
        </authorList>
    </citation>
    <scope>NUCLEOTIDE SEQUENCE</scope>
    <source>
        <strain evidence="12">CBHHK182m</strain>
    </source>
</reference>
<dbReference type="PANTHER" id="PTHR24223">
    <property type="entry name" value="ATP-BINDING CASSETTE SUB-FAMILY C"/>
    <property type="match status" value="1"/>
</dbReference>
<dbReference type="CDD" id="cd03250">
    <property type="entry name" value="ABCC_MRP_domain1"/>
    <property type="match status" value="1"/>
</dbReference>
<dbReference type="FunFam" id="3.40.50.300:FF:001354">
    <property type="entry name" value="ATP-binding cassette (ABC) transporter, putative"/>
    <property type="match status" value="1"/>
</dbReference>
<evidence type="ECO:0000256" key="2">
    <source>
        <dbReference type="ARBA" id="ARBA00022448"/>
    </source>
</evidence>
<dbReference type="InterPro" id="IPR036640">
    <property type="entry name" value="ABC1_TM_sf"/>
</dbReference>
<dbReference type="CDD" id="cd03244">
    <property type="entry name" value="ABCC_MRP_domain2"/>
    <property type="match status" value="1"/>
</dbReference>
<feature type="transmembrane region" description="Helical" evidence="9">
    <location>
        <begin position="287"/>
        <end position="305"/>
    </location>
</feature>
<dbReference type="Pfam" id="PF00005">
    <property type="entry name" value="ABC_tran"/>
    <property type="match status" value="2"/>
</dbReference>
<feature type="domain" description="ABC transmembrane type-1" evidence="11">
    <location>
        <begin position="288"/>
        <end position="602"/>
    </location>
</feature>
<feature type="domain" description="ABC transporter" evidence="10">
    <location>
        <begin position="669"/>
        <end position="906"/>
    </location>
</feature>
<feature type="domain" description="ABC transporter" evidence="10">
    <location>
        <begin position="1329"/>
        <end position="1592"/>
    </location>
</feature>
<keyword evidence="2" id="KW-0813">Transport</keyword>
<evidence type="ECO:0000256" key="6">
    <source>
        <dbReference type="ARBA" id="ARBA00022989"/>
    </source>
</evidence>
<evidence type="ECO:0000256" key="1">
    <source>
        <dbReference type="ARBA" id="ARBA00004370"/>
    </source>
</evidence>
<dbReference type="Proteomes" id="UP001215598">
    <property type="component" value="Unassembled WGS sequence"/>
</dbReference>
<feature type="transmembrane region" description="Helical" evidence="9">
    <location>
        <begin position="543"/>
        <end position="567"/>
    </location>
</feature>
<dbReference type="GO" id="GO:0140359">
    <property type="term" value="F:ABC-type transporter activity"/>
    <property type="evidence" value="ECO:0007669"/>
    <property type="project" value="InterPro"/>
</dbReference>
<feature type="transmembrane region" description="Helical" evidence="9">
    <location>
        <begin position="965"/>
        <end position="985"/>
    </location>
</feature>
<dbReference type="PROSITE" id="PS50929">
    <property type="entry name" value="ABC_TM1F"/>
    <property type="match status" value="2"/>
</dbReference>
<dbReference type="Gene3D" id="3.40.50.300">
    <property type="entry name" value="P-loop containing nucleotide triphosphate hydrolases"/>
    <property type="match status" value="2"/>
</dbReference>
<feature type="transmembrane region" description="Helical" evidence="9">
    <location>
        <begin position="15"/>
        <end position="34"/>
    </location>
</feature>
<feature type="transmembrane region" description="Helical" evidence="9">
    <location>
        <begin position="1148"/>
        <end position="1167"/>
    </location>
</feature>
<dbReference type="InterPro" id="IPR027417">
    <property type="entry name" value="P-loop_NTPase"/>
</dbReference>
<feature type="region of interest" description="Disordered" evidence="8">
    <location>
        <begin position="378"/>
        <end position="412"/>
    </location>
</feature>
<feature type="region of interest" description="Disordered" evidence="8">
    <location>
        <begin position="1449"/>
        <end position="1470"/>
    </location>
</feature>
<dbReference type="Gene3D" id="1.20.1560.10">
    <property type="entry name" value="ABC transporter type 1, transmembrane domain"/>
    <property type="match status" value="2"/>
</dbReference>
<evidence type="ECO:0000256" key="5">
    <source>
        <dbReference type="ARBA" id="ARBA00022840"/>
    </source>
</evidence>
<organism evidence="12 13">
    <name type="scientific">Mycena metata</name>
    <dbReference type="NCBI Taxonomy" id="1033252"/>
    <lineage>
        <taxon>Eukaryota</taxon>
        <taxon>Fungi</taxon>
        <taxon>Dikarya</taxon>
        <taxon>Basidiomycota</taxon>
        <taxon>Agaricomycotina</taxon>
        <taxon>Agaricomycetes</taxon>
        <taxon>Agaricomycetidae</taxon>
        <taxon>Agaricales</taxon>
        <taxon>Marasmiineae</taxon>
        <taxon>Mycenaceae</taxon>
        <taxon>Mycena</taxon>
    </lineage>
</organism>
<dbReference type="InterPro" id="IPR011527">
    <property type="entry name" value="ABC1_TM_dom"/>
</dbReference>
<dbReference type="PANTHER" id="PTHR24223:SF415">
    <property type="entry name" value="FI20190P1"/>
    <property type="match status" value="1"/>
</dbReference>
<comment type="subcellular location">
    <subcellularLocation>
        <location evidence="1">Membrane</location>
    </subcellularLocation>
</comment>
<feature type="transmembrane region" description="Helical" evidence="9">
    <location>
        <begin position="573"/>
        <end position="590"/>
    </location>
</feature>
<evidence type="ECO:0000259" key="11">
    <source>
        <dbReference type="PROSITE" id="PS50929"/>
    </source>
</evidence>
<feature type="transmembrane region" description="Helical" evidence="9">
    <location>
        <begin position="1046"/>
        <end position="1065"/>
    </location>
</feature>
<evidence type="ECO:0000256" key="8">
    <source>
        <dbReference type="SAM" id="MobiDB-lite"/>
    </source>
</evidence>
<feature type="transmembrane region" description="Helical" evidence="9">
    <location>
        <begin position="1120"/>
        <end position="1142"/>
    </location>
</feature>
<evidence type="ECO:0000256" key="3">
    <source>
        <dbReference type="ARBA" id="ARBA00022692"/>
    </source>
</evidence>
<feature type="transmembrane region" description="Helical" evidence="9">
    <location>
        <begin position="438"/>
        <end position="455"/>
    </location>
</feature>
<comment type="caution">
    <text evidence="12">The sequence shown here is derived from an EMBL/GenBank/DDBJ whole genome shotgun (WGS) entry which is preliminary data.</text>
</comment>
<feature type="transmembrane region" description="Helical" evidence="9">
    <location>
        <begin position="115"/>
        <end position="134"/>
    </location>
</feature>
<dbReference type="InterPro" id="IPR003439">
    <property type="entry name" value="ABC_transporter-like_ATP-bd"/>
</dbReference>
<feature type="transmembrane region" description="Helical" evidence="9">
    <location>
        <begin position="146"/>
        <end position="164"/>
    </location>
</feature>
<accession>A0AAD7KFH8</accession>
<keyword evidence="4" id="KW-0547">Nucleotide-binding</keyword>
<feature type="transmembrane region" description="Helical" evidence="9">
    <location>
        <begin position="1261"/>
        <end position="1280"/>
    </location>
</feature>
<evidence type="ECO:0000259" key="10">
    <source>
        <dbReference type="PROSITE" id="PS50893"/>
    </source>
</evidence>
<feature type="transmembrane region" description="Helical" evidence="9">
    <location>
        <begin position="176"/>
        <end position="197"/>
    </location>
</feature>
<name>A0AAD7KFH8_9AGAR</name>
<sequence>MHFCPTSPEDACARGSWIALAPALIVLVLLAKSLPIPSPPPSHPAHRVLHLLRNSFKTFIPLHEAEALDSTHSRIYGLERRDFRRSAAFTFLGLLECLFWVADASFFLVSDGWGTVARFTIAFSWIYATVRPIAHPSVTVPYDLGVIYLLHFIAGFLQLAGYLFDNIFSGIPLPDPFILFGSSAHVAVLGALLYLTLTMPIALPSVHVRKEEIGASVSPEDYTSLFGWLTFSWVYPLIQRGTNTTLEEKDVWFLSPTNKSKAIFTKFHSLQSATLLRRLWDANSLDLLLDLFGTLGSVTFAYGSVFFLNRLLDSIDHPTGSDKGIAYQNAGLMFIFSILKAQFDAQHLWYGQRAATRIRSELMAAIYHKALLRKDFSGITKPQTPDQKSDAPVDDAAESTPKPKVDDDKPTAGADIGKIVNLMSGDTERIATIANSMYYVYGAPFEFTIASVFLYQLLGWSAFAGFISILAGVPLNKYLSERMARINKAILTAKDKRMGEVNELLGAIKFVKFFSWEELWLTRAMVARNEEMYWRLRGRLNNLFYHCVWSITPIFMSTISFFVYVWLGNQLTVAKAFTALALFAMIRTPLNLAPMYIVEVIQARIAIDRIAVFLAEDEVSGQISSLTQDNSEPVLTGSDDDRLGLENASFRWNEIEGADDALPEADNATTVSDDSRRSFTGRRFELKDVSVLFPEGVLTVVTGPTASGKTALLMAILGELTLLPGGRIILSKNASNIDACGNMHTISYAAQTPWLRNESIRDNILFGYPWDEERYRQVLDCCALTPDLEVLEDGDATEIGAKGVSLSGGQKARVALARACYARTKWVLLDDPLSAVDSHTARFLYDRLLCGPLLANRTVVLVTHHVELVLPGTHYLVQMKDGRIDNQGTPTELRRQGILEEITEEAATEVKPEDAPAAPEARETSIEAELDEEKVKPVKDLKKPRKLVEDEHRETGSVRWSVYKIYLEAAGYWIWAVFTFLIFVLQLKGVGEKLWIKIWGEAYQEAANFSTPYSLFGTNDHGYLASTGLIRAHAFRDWPSAVERPLYYAGIYAAIGFFGVTIQLLSVGMEHTAALNAAHKLYRRLLTSVVGATFRFHDTTPLGRMLNRFGRDVEIIDNQIVWSISALTSAIGGLFVSVMTVLVVFPLFVIPASIVGYFYHTLAHGYLHTGRDLRRMESNSRSPIFSDFADLLEGIVTVRAFSVEKRFMKTLHERIDASTQLWYAFWMTNRWLLLNFDFLGSISVFATACFSITYLDDNAGLAGLAITSALTFSNGVFLTLRFWAQLELDLNCVERVAEYIDIPQEPAAIIESYRPPAYWPSSSRMDGFVTLENVVVKYAPELPDVLRGISLSLNAGERIGLVGRTGSGKSTLAMVLLRFVDPSSGKIIIDGVDISKIGLYDLRSRITFIPQDASLFSGTLRSNLDPFDEYEDSVCLNVLHRVHLIGQSQNASRSATPPGTRPPSVDDSVSATDTRVDAKAVISLDTQVSAGGANFSQGQRQLIALARALLRRSAIVILDEATSSVDFETDAKIQTTIREEFTGSLLITVAHRLRTVMDYDRIVVLDQGKVAEVGTPLRLMDKENGIFRTMCLKSHSFRELEALAQAKEDSRRR</sequence>
<evidence type="ECO:0000313" key="12">
    <source>
        <dbReference type="EMBL" id="KAJ7784449.1"/>
    </source>
</evidence>
<dbReference type="SMART" id="SM00382">
    <property type="entry name" value="AAA"/>
    <property type="match status" value="2"/>
</dbReference>
<feature type="transmembrane region" description="Helical" evidence="9">
    <location>
        <begin position="1231"/>
        <end position="1255"/>
    </location>
</feature>
<evidence type="ECO:0000313" key="13">
    <source>
        <dbReference type="Proteomes" id="UP001215598"/>
    </source>
</evidence>
<feature type="compositionally biased region" description="Basic and acidic residues" evidence="8">
    <location>
        <begin position="401"/>
        <end position="410"/>
    </location>
</feature>
<dbReference type="SUPFAM" id="SSF90123">
    <property type="entry name" value="ABC transporter transmembrane region"/>
    <property type="match status" value="2"/>
</dbReference>
<dbReference type="InterPro" id="IPR017871">
    <property type="entry name" value="ABC_transporter-like_CS"/>
</dbReference>
<dbReference type="SUPFAM" id="SSF52540">
    <property type="entry name" value="P-loop containing nucleoside triphosphate hydrolases"/>
    <property type="match status" value="2"/>
</dbReference>
<dbReference type="CDD" id="cd18604">
    <property type="entry name" value="ABC_6TM_VMR1_D2_like"/>
    <property type="match status" value="1"/>
</dbReference>
<dbReference type="InterPro" id="IPR050173">
    <property type="entry name" value="ABC_transporter_C-like"/>
</dbReference>
<dbReference type="Pfam" id="PF00664">
    <property type="entry name" value="ABC_membrane"/>
    <property type="match status" value="2"/>
</dbReference>
<dbReference type="GO" id="GO:0005524">
    <property type="term" value="F:ATP binding"/>
    <property type="evidence" value="ECO:0007669"/>
    <property type="project" value="UniProtKB-KW"/>
</dbReference>
<dbReference type="CDD" id="cd18596">
    <property type="entry name" value="ABC_6TM_VMR1_D1_like"/>
    <property type="match status" value="1"/>
</dbReference>
<proteinExistence type="predicted"/>
<feature type="domain" description="ABC transmembrane type-1" evidence="11">
    <location>
        <begin position="1048"/>
        <end position="1288"/>
    </location>
</feature>
<dbReference type="GO" id="GO:0016020">
    <property type="term" value="C:membrane"/>
    <property type="evidence" value="ECO:0007669"/>
    <property type="project" value="UniProtKB-SubCell"/>
</dbReference>
<dbReference type="PROSITE" id="PS50893">
    <property type="entry name" value="ABC_TRANSPORTER_2"/>
    <property type="match status" value="2"/>
</dbReference>